<feature type="domain" description="HTH lysR-type" evidence="5">
    <location>
        <begin position="8"/>
        <end position="65"/>
    </location>
</feature>
<proteinExistence type="inferred from homology"/>
<dbReference type="PANTHER" id="PTHR30126">
    <property type="entry name" value="HTH-TYPE TRANSCRIPTIONAL REGULATOR"/>
    <property type="match status" value="1"/>
</dbReference>
<evidence type="ECO:0000313" key="6">
    <source>
        <dbReference type="EMBL" id="MBB6627373.1"/>
    </source>
</evidence>
<evidence type="ECO:0000256" key="2">
    <source>
        <dbReference type="ARBA" id="ARBA00023015"/>
    </source>
</evidence>
<dbReference type="Gene3D" id="1.10.10.10">
    <property type="entry name" value="Winged helix-like DNA-binding domain superfamily/Winged helix DNA-binding domain"/>
    <property type="match status" value="1"/>
</dbReference>
<sequence length="291" mass="30956">MSPSPSAPAVDDLRLVAAVARCGSVGAAARELLVSQPSASQRLGRLERRAGVRLFDRDTLGARPTVAGREMVRQAEHILGHLDGVYDAVRTATAQRSLHVGSFDSLAAALFPVLDELLVGVRLDQRVDHGDRMLAWVGEGTMDAAFVCIAEQVVLPRGVLTHHVGTDELVLLLPAGMRKPRGTRQPFRDLDLAWTTYDLGGTQLQARLADLGARPRRGATVGATLAMARRQAQPAVLPRSAVAGAGSLRPGERVVDLPFPSRLRLSLVTGPDPDALLVAALPRLRAALGLV</sequence>
<keyword evidence="3" id="KW-0238">DNA-binding</keyword>
<dbReference type="SUPFAM" id="SSF46785">
    <property type="entry name" value="Winged helix' DNA-binding domain"/>
    <property type="match status" value="1"/>
</dbReference>
<keyword evidence="2" id="KW-0805">Transcription regulation</keyword>
<name>A0A7X0VBP0_9ACTN</name>
<dbReference type="AlphaFoldDB" id="A0A7X0VBP0"/>
<keyword evidence="7" id="KW-1185">Reference proteome</keyword>
<gene>
    <name evidence="6" type="ORF">H5V45_08575</name>
</gene>
<dbReference type="Pfam" id="PF00126">
    <property type="entry name" value="HTH_1"/>
    <property type="match status" value="1"/>
</dbReference>
<dbReference type="GO" id="GO:0003700">
    <property type="term" value="F:DNA-binding transcription factor activity"/>
    <property type="evidence" value="ECO:0007669"/>
    <property type="project" value="InterPro"/>
</dbReference>
<dbReference type="PANTHER" id="PTHR30126:SF40">
    <property type="entry name" value="HTH-TYPE TRANSCRIPTIONAL REGULATOR GLTR"/>
    <property type="match status" value="1"/>
</dbReference>
<dbReference type="PROSITE" id="PS50931">
    <property type="entry name" value="HTH_LYSR"/>
    <property type="match status" value="1"/>
</dbReference>
<dbReference type="PRINTS" id="PR00039">
    <property type="entry name" value="HTHLYSR"/>
</dbReference>
<evidence type="ECO:0000313" key="7">
    <source>
        <dbReference type="Proteomes" id="UP000523955"/>
    </source>
</evidence>
<keyword evidence="4" id="KW-0804">Transcription</keyword>
<organism evidence="6 7">
    <name type="scientific">Nocardioides luti</name>
    <dbReference type="NCBI Taxonomy" id="2761101"/>
    <lineage>
        <taxon>Bacteria</taxon>
        <taxon>Bacillati</taxon>
        <taxon>Actinomycetota</taxon>
        <taxon>Actinomycetes</taxon>
        <taxon>Propionibacteriales</taxon>
        <taxon>Nocardioidaceae</taxon>
        <taxon>Nocardioides</taxon>
    </lineage>
</organism>
<evidence type="ECO:0000256" key="3">
    <source>
        <dbReference type="ARBA" id="ARBA00023125"/>
    </source>
</evidence>
<dbReference type="GO" id="GO:0000976">
    <property type="term" value="F:transcription cis-regulatory region binding"/>
    <property type="evidence" value="ECO:0007669"/>
    <property type="project" value="TreeGrafter"/>
</dbReference>
<evidence type="ECO:0000256" key="1">
    <source>
        <dbReference type="ARBA" id="ARBA00009437"/>
    </source>
</evidence>
<reference evidence="6 7" key="1">
    <citation type="submission" date="2020-08" db="EMBL/GenBank/DDBJ databases">
        <authorList>
            <person name="Seo M.-J."/>
        </authorList>
    </citation>
    <scope>NUCLEOTIDE SEQUENCE [LARGE SCALE GENOMIC DNA]</scope>
    <source>
        <strain evidence="6 7">KIGAM211</strain>
    </source>
</reference>
<dbReference type="InterPro" id="IPR036388">
    <property type="entry name" value="WH-like_DNA-bd_sf"/>
</dbReference>
<dbReference type="InterPro" id="IPR000847">
    <property type="entry name" value="LysR_HTH_N"/>
</dbReference>
<accession>A0A7X0VBP0</accession>
<evidence type="ECO:0000256" key="4">
    <source>
        <dbReference type="ARBA" id="ARBA00023163"/>
    </source>
</evidence>
<comment type="caution">
    <text evidence="6">The sequence shown here is derived from an EMBL/GenBank/DDBJ whole genome shotgun (WGS) entry which is preliminary data.</text>
</comment>
<dbReference type="InterPro" id="IPR005119">
    <property type="entry name" value="LysR_subst-bd"/>
</dbReference>
<dbReference type="SUPFAM" id="SSF53850">
    <property type="entry name" value="Periplasmic binding protein-like II"/>
    <property type="match status" value="1"/>
</dbReference>
<dbReference type="CDD" id="cd05466">
    <property type="entry name" value="PBP2_LTTR_substrate"/>
    <property type="match status" value="1"/>
</dbReference>
<dbReference type="InterPro" id="IPR036390">
    <property type="entry name" value="WH_DNA-bd_sf"/>
</dbReference>
<dbReference type="Proteomes" id="UP000523955">
    <property type="component" value="Unassembled WGS sequence"/>
</dbReference>
<comment type="similarity">
    <text evidence="1">Belongs to the LysR transcriptional regulatory family.</text>
</comment>
<evidence type="ECO:0000259" key="5">
    <source>
        <dbReference type="PROSITE" id="PS50931"/>
    </source>
</evidence>
<dbReference type="Pfam" id="PF03466">
    <property type="entry name" value="LysR_substrate"/>
    <property type="match status" value="1"/>
</dbReference>
<dbReference type="RefSeq" id="WP_185252540.1">
    <property type="nucleotide sequence ID" value="NZ_JACKXE010000001.1"/>
</dbReference>
<protein>
    <submittedName>
        <fullName evidence="6">LysR family transcriptional regulator</fullName>
    </submittedName>
</protein>
<dbReference type="EMBL" id="JACKXE010000001">
    <property type="protein sequence ID" value="MBB6627373.1"/>
    <property type="molecule type" value="Genomic_DNA"/>
</dbReference>